<name>A0A3N4HEA4_ASCIM</name>
<reference evidence="2 3" key="1">
    <citation type="journal article" date="2018" name="Nat. Ecol. Evol.">
        <title>Pezizomycetes genomes reveal the molecular basis of ectomycorrhizal truffle lifestyle.</title>
        <authorList>
            <person name="Murat C."/>
            <person name="Payen T."/>
            <person name="Noel B."/>
            <person name="Kuo A."/>
            <person name="Morin E."/>
            <person name="Chen J."/>
            <person name="Kohler A."/>
            <person name="Krizsan K."/>
            <person name="Balestrini R."/>
            <person name="Da Silva C."/>
            <person name="Montanini B."/>
            <person name="Hainaut M."/>
            <person name="Levati E."/>
            <person name="Barry K.W."/>
            <person name="Belfiori B."/>
            <person name="Cichocki N."/>
            <person name="Clum A."/>
            <person name="Dockter R.B."/>
            <person name="Fauchery L."/>
            <person name="Guy J."/>
            <person name="Iotti M."/>
            <person name="Le Tacon F."/>
            <person name="Lindquist E.A."/>
            <person name="Lipzen A."/>
            <person name="Malagnac F."/>
            <person name="Mello A."/>
            <person name="Molinier V."/>
            <person name="Miyauchi S."/>
            <person name="Poulain J."/>
            <person name="Riccioni C."/>
            <person name="Rubini A."/>
            <person name="Sitrit Y."/>
            <person name="Splivallo R."/>
            <person name="Traeger S."/>
            <person name="Wang M."/>
            <person name="Zifcakova L."/>
            <person name="Wipf D."/>
            <person name="Zambonelli A."/>
            <person name="Paolocci F."/>
            <person name="Nowrousian M."/>
            <person name="Ottonello S."/>
            <person name="Baldrian P."/>
            <person name="Spatafora J.W."/>
            <person name="Henrissat B."/>
            <person name="Nagy L.G."/>
            <person name="Aury J.M."/>
            <person name="Wincker P."/>
            <person name="Grigoriev I.V."/>
            <person name="Bonfante P."/>
            <person name="Martin F.M."/>
        </authorList>
    </citation>
    <scope>NUCLEOTIDE SEQUENCE [LARGE SCALE GENOMIC DNA]</scope>
    <source>
        <strain evidence="2 3">RN42</strain>
    </source>
</reference>
<gene>
    <name evidence="2" type="ORF">BJ508DRAFT_334937</name>
</gene>
<dbReference type="AlphaFoldDB" id="A0A3N4HEA4"/>
<evidence type="ECO:0000256" key="1">
    <source>
        <dbReference type="SAM" id="MobiDB-lite"/>
    </source>
</evidence>
<dbReference type="Proteomes" id="UP000275078">
    <property type="component" value="Unassembled WGS sequence"/>
</dbReference>
<keyword evidence="3" id="KW-1185">Reference proteome</keyword>
<proteinExistence type="predicted"/>
<evidence type="ECO:0000313" key="3">
    <source>
        <dbReference type="Proteomes" id="UP000275078"/>
    </source>
</evidence>
<dbReference type="EMBL" id="ML119857">
    <property type="protein sequence ID" value="RPA72545.1"/>
    <property type="molecule type" value="Genomic_DNA"/>
</dbReference>
<feature type="region of interest" description="Disordered" evidence="1">
    <location>
        <begin position="18"/>
        <end position="100"/>
    </location>
</feature>
<evidence type="ECO:0000313" key="2">
    <source>
        <dbReference type="EMBL" id="RPA72545.1"/>
    </source>
</evidence>
<organism evidence="2 3">
    <name type="scientific">Ascobolus immersus RN42</name>
    <dbReference type="NCBI Taxonomy" id="1160509"/>
    <lineage>
        <taxon>Eukaryota</taxon>
        <taxon>Fungi</taxon>
        <taxon>Dikarya</taxon>
        <taxon>Ascomycota</taxon>
        <taxon>Pezizomycotina</taxon>
        <taxon>Pezizomycetes</taxon>
        <taxon>Pezizales</taxon>
        <taxon>Ascobolaceae</taxon>
        <taxon>Ascobolus</taxon>
    </lineage>
</organism>
<sequence>MLNCADFVDIAETRRRNKGAILPGFVEEDFLPDTDYEEEEEEGDLEGGSDVDEEGNLVGLINDGPSSEAESFASEEEEPKPHKKRKMRRVIPTKPKRQRR</sequence>
<protein>
    <submittedName>
        <fullName evidence="2">Uncharacterized protein</fullName>
    </submittedName>
</protein>
<accession>A0A3N4HEA4</accession>
<feature type="compositionally biased region" description="Acidic residues" evidence="1">
    <location>
        <begin position="26"/>
        <end position="55"/>
    </location>
</feature>
<feature type="compositionally biased region" description="Basic residues" evidence="1">
    <location>
        <begin position="81"/>
        <end position="100"/>
    </location>
</feature>
<feature type="non-terminal residue" evidence="2">
    <location>
        <position position="100"/>
    </location>
</feature>